<dbReference type="EMBL" id="KQ947404">
    <property type="protein sequence ID" value="KUJ24473.1"/>
    <property type="molecule type" value="Genomic_DNA"/>
</dbReference>
<keyword evidence="2" id="KW-1185">Reference proteome</keyword>
<organism evidence="1 2">
    <name type="scientific">Mollisia scopiformis</name>
    <name type="common">Conifer needle endophyte fungus</name>
    <name type="synonym">Phialocephala scopiformis</name>
    <dbReference type="NCBI Taxonomy" id="149040"/>
    <lineage>
        <taxon>Eukaryota</taxon>
        <taxon>Fungi</taxon>
        <taxon>Dikarya</taxon>
        <taxon>Ascomycota</taxon>
        <taxon>Pezizomycotina</taxon>
        <taxon>Leotiomycetes</taxon>
        <taxon>Helotiales</taxon>
        <taxon>Mollisiaceae</taxon>
        <taxon>Mollisia</taxon>
    </lineage>
</organism>
<feature type="non-terminal residue" evidence="1">
    <location>
        <position position="259"/>
    </location>
</feature>
<accession>A0A194XW59</accession>
<evidence type="ECO:0000313" key="1">
    <source>
        <dbReference type="EMBL" id="KUJ24473.1"/>
    </source>
</evidence>
<proteinExistence type="predicted"/>
<dbReference type="AlphaFoldDB" id="A0A194XW59"/>
<reference evidence="1 2" key="1">
    <citation type="submission" date="2015-10" db="EMBL/GenBank/DDBJ databases">
        <title>Full genome of DAOMC 229536 Phialocephala scopiformis, a fungal endophyte of spruce producing the potent anti-insectan compound rugulosin.</title>
        <authorList>
            <consortium name="DOE Joint Genome Institute"/>
            <person name="Walker A.K."/>
            <person name="Frasz S.L."/>
            <person name="Seifert K.A."/>
            <person name="Miller J.D."/>
            <person name="Mondo S.J."/>
            <person name="Labutti K."/>
            <person name="Lipzen A."/>
            <person name="Dockter R."/>
            <person name="Kennedy M."/>
            <person name="Grigoriev I.V."/>
            <person name="Spatafora J.W."/>
        </authorList>
    </citation>
    <scope>NUCLEOTIDE SEQUENCE [LARGE SCALE GENOMIC DNA]</scope>
    <source>
        <strain evidence="1 2">CBS 120377</strain>
    </source>
</reference>
<dbReference type="KEGG" id="psco:LY89DRAFT_545964"/>
<dbReference type="Proteomes" id="UP000070700">
    <property type="component" value="Unassembled WGS sequence"/>
</dbReference>
<protein>
    <submittedName>
        <fullName evidence="1">Uncharacterized protein</fullName>
    </submittedName>
</protein>
<dbReference type="RefSeq" id="XP_018078828.1">
    <property type="nucleotide sequence ID" value="XM_018208240.1"/>
</dbReference>
<dbReference type="GeneID" id="28817966"/>
<dbReference type="InParanoid" id="A0A194XW59"/>
<name>A0A194XW59_MOLSC</name>
<dbReference type="PANTHER" id="PTHR42085:SF2">
    <property type="entry name" value="F-BOX DOMAIN-CONTAINING PROTEIN"/>
    <property type="match status" value="1"/>
</dbReference>
<feature type="non-terminal residue" evidence="1">
    <location>
        <position position="1"/>
    </location>
</feature>
<evidence type="ECO:0000313" key="2">
    <source>
        <dbReference type="Proteomes" id="UP000070700"/>
    </source>
</evidence>
<sequence length="259" mass="29050">SAITSAITSAIPSAYPSDDEEEIVASFKKPFPFLRLPAEIRTKIYAIAFSHCPSTIDLDPSTFRLFSRTQVFSLFNVSRQIYREASHHFFSTHTFRIFPTYPGKFFKTKKPLLARLPARYRTSITTLELRIGPGWNNPPRGWVINDALGLGDCTSARVLKVFVECDPSDGVFAGFRKSEGFYEEFCAELLDGVLKKVPTIKVVEFDAYSSVNRTGDMMAGLGKVVAEHKQVVAWGPERGWDRESDQVWLDAVLMHGAGQ</sequence>
<gene>
    <name evidence="1" type="ORF">LY89DRAFT_545964</name>
</gene>
<dbReference type="InterPro" id="IPR038883">
    <property type="entry name" value="AN11006-like"/>
</dbReference>
<dbReference type="PANTHER" id="PTHR42085">
    <property type="entry name" value="F-BOX DOMAIN-CONTAINING PROTEIN"/>
    <property type="match status" value="1"/>
</dbReference>
<dbReference type="OrthoDB" id="5372935at2759"/>